<accession>A0A1I5X4M6</accession>
<organism evidence="3 4">
    <name type="scientific">Roseivivax halotolerans</name>
    <dbReference type="NCBI Taxonomy" id="93684"/>
    <lineage>
        <taxon>Bacteria</taxon>
        <taxon>Pseudomonadati</taxon>
        <taxon>Pseudomonadota</taxon>
        <taxon>Alphaproteobacteria</taxon>
        <taxon>Rhodobacterales</taxon>
        <taxon>Roseobacteraceae</taxon>
        <taxon>Roseivivax</taxon>
    </lineage>
</organism>
<evidence type="ECO:0000313" key="4">
    <source>
        <dbReference type="Proteomes" id="UP000243106"/>
    </source>
</evidence>
<sequence>MSAAAPHSASLAILAEAPRLALPAVVALKVAVVLTVWTERARTRKHLSRLDPHLLRDIGIDTRAARREAARPFWQG</sequence>
<name>A0A1I5X4M6_9RHOB</name>
<keyword evidence="1" id="KW-0812">Transmembrane</keyword>
<evidence type="ECO:0000259" key="2">
    <source>
        <dbReference type="Pfam" id="PF06568"/>
    </source>
</evidence>
<dbReference type="RefSeq" id="WP_093009859.1">
    <property type="nucleotide sequence ID" value="NZ_FOXV01000003.1"/>
</dbReference>
<dbReference type="Pfam" id="PF06568">
    <property type="entry name" value="YjiS-like"/>
    <property type="match status" value="1"/>
</dbReference>
<reference evidence="4" key="1">
    <citation type="submission" date="2016-10" db="EMBL/GenBank/DDBJ databases">
        <authorList>
            <person name="Varghese N."/>
            <person name="Submissions S."/>
        </authorList>
    </citation>
    <scope>NUCLEOTIDE SEQUENCE [LARGE SCALE GENOMIC DNA]</scope>
    <source>
        <strain evidence="4">JCM 10271</strain>
    </source>
</reference>
<keyword evidence="1" id="KW-0472">Membrane</keyword>
<dbReference type="AlphaFoldDB" id="A0A1I5X4M6"/>
<keyword evidence="4" id="KW-1185">Reference proteome</keyword>
<feature type="domain" description="YjiS-like" evidence="2">
    <location>
        <begin position="34"/>
        <end position="61"/>
    </location>
</feature>
<protein>
    <submittedName>
        <fullName evidence="3">Uncharacterized conserved protein YjiS, DUF1127 family</fullName>
    </submittedName>
</protein>
<feature type="transmembrane region" description="Helical" evidence="1">
    <location>
        <begin position="20"/>
        <end position="38"/>
    </location>
</feature>
<dbReference type="EMBL" id="FOXV01000003">
    <property type="protein sequence ID" value="SFQ26972.1"/>
    <property type="molecule type" value="Genomic_DNA"/>
</dbReference>
<dbReference type="Proteomes" id="UP000243106">
    <property type="component" value="Unassembled WGS sequence"/>
</dbReference>
<evidence type="ECO:0000256" key="1">
    <source>
        <dbReference type="SAM" id="Phobius"/>
    </source>
</evidence>
<keyword evidence="1" id="KW-1133">Transmembrane helix</keyword>
<gene>
    <name evidence="3" type="ORF">SAMN05421853_103139</name>
</gene>
<dbReference type="STRING" id="93684.SAMN05421853_103139"/>
<proteinExistence type="predicted"/>
<dbReference type="InterPro" id="IPR009506">
    <property type="entry name" value="YjiS-like"/>
</dbReference>
<evidence type="ECO:0000313" key="3">
    <source>
        <dbReference type="EMBL" id="SFQ26972.1"/>
    </source>
</evidence>